<dbReference type="AlphaFoldDB" id="A0A813N6X9"/>
<keyword evidence="3" id="KW-0732">Signal</keyword>
<dbReference type="EMBL" id="CAJNON010000028">
    <property type="protein sequence ID" value="CAF0817388.1"/>
    <property type="molecule type" value="Genomic_DNA"/>
</dbReference>
<feature type="signal peptide" evidence="3">
    <location>
        <begin position="1"/>
        <end position="19"/>
    </location>
</feature>
<dbReference type="EMBL" id="CAJNOE010000014">
    <property type="protein sequence ID" value="CAF0730410.1"/>
    <property type="molecule type" value="Genomic_DNA"/>
</dbReference>
<reference evidence="4" key="1">
    <citation type="submission" date="2021-02" db="EMBL/GenBank/DDBJ databases">
        <authorList>
            <person name="Nowell W R."/>
        </authorList>
    </citation>
    <scope>NUCLEOTIDE SEQUENCE</scope>
</reference>
<dbReference type="InterPro" id="IPR015915">
    <property type="entry name" value="Kelch-typ_b-propeller"/>
</dbReference>
<dbReference type="PANTHER" id="PTHR46344:SF27">
    <property type="entry name" value="KELCH REPEAT SUPERFAMILY PROTEIN"/>
    <property type="match status" value="1"/>
</dbReference>
<dbReference type="InterPro" id="IPR037293">
    <property type="entry name" value="Gal_Oxidase_central_sf"/>
</dbReference>
<dbReference type="OrthoDB" id="10046984at2759"/>
<dbReference type="InterPro" id="IPR006652">
    <property type="entry name" value="Kelch_1"/>
</dbReference>
<keyword evidence="2" id="KW-0677">Repeat</keyword>
<dbReference type="Proteomes" id="UP000663860">
    <property type="component" value="Unassembled WGS sequence"/>
</dbReference>
<evidence type="ECO:0000313" key="6">
    <source>
        <dbReference type="Proteomes" id="UP000663860"/>
    </source>
</evidence>
<keyword evidence="1" id="KW-0880">Kelch repeat</keyword>
<dbReference type="SMART" id="SM00612">
    <property type="entry name" value="Kelch"/>
    <property type="match status" value="2"/>
</dbReference>
<evidence type="ECO:0000256" key="1">
    <source>
        <dbReference type="ARBA" id="ARBA00022441"/>
    </source>
</evidence>
<dbReference type="PANTHER" id="PTHR46344">
    <property type="entry name" value="OS02G0202900 PROTEIN"/>
    <property type="match status" value="1"/>
</dbReference>
<proteinExistence type="predicted"/>
<accession>A0A813N6X9</accession>
<dbReference type="Proteomes" id="UP000663891">
    <property type="component" value="Unassembled WGS sequence"/>
</dbReference>
<comment type="caution">
    <text evidence="4">The sequence shown here is derived from an EMBL/GenBank/DDBJ whole genome shotgun (WGS) entry which is preliminary data.</text>
</comment>
<feature type="chain" id="PRO_5036409050" evidence="3">
    <location>
        <begin position="20"/>
        <end position="160"/>
    </location>
</feature>
<name>A0A813N6X9_9BILA</name>
<evidence type="ECO:0000256" key="3">
    <source>
        <dbReference type="SAM" id="SignalP"/>
    </source>
</evidence>
<evidence type="ECO:0000256" key="2">
    <source>
        <dbReference type="ARBA" id="ARBA00022737"/>
    </source>
</evidence>
<organism evidence="4 6">
    <name type="scientific">Adineta steineri</name>
    <dbReference type="NCBI Taxonomy" id="433720"/>
    <lineage>
        <taxon>Eukaryota</taxon>
        <taxon>Metazoa</taxon>
        <taxon>Spiralia</taxon>
        <taxon>Gnathifera</taxon>
        <taxon>Rotifera</taxon>
        <taxon>Eurotatoria</taxon>
        <taxon>Bdelloidea</taxon>
        <taxon>Adinetida</taxon>
        <taxon>Adinetidae</taxon>
        <taxon>Adineta</taxon>
    </lineage>
</organism>
<sequence>MQITIRVITICIVIEQALCNVLQTPMDKWINTVNMTYAREGHTTSLLTNGKVLVTGGQSNNGMLNSAELYDPSRGNWTTTGNMSNARRYHTASTLTDGRVLIAGGNNSTVTLNIAEIYDPSTGNWTTTGNLNNARMMHTASVLTDGKVLITGGEKFGAQY</sequence>
<gene>
    <name evidence="4" type="ORF">IZO911_LOCUS2807</name>
    <name evidence="5" type="ORF">VCS650_LOCUS4882</name>
</gene>
<evidence type="ECO:0000313" key="5">
    <source>
        <dbReference type="EMBL" id="CAF0817388.1"/>
    </source>
</evidence>
<dbReference type="Pfam" id="PF24681">
    <property type="entry name" value="Kelch_KLHDC2_KLHL20_DRC7"/>
    <property type="match status" value="1"/>
</dbReference>
<evidence type="ECO:0000313" key="4">
    <source>
        <dbReference type="EMBL" id="CAF0730410.1"/>
    </source>
</evidence>
<dbReference type="Gene3D" id="2.130.10.80">
    <property type="entry name" value="Galactose oxidase/kelch, beta-propeller"/>
    <property type="match status" value="2"/>
</dbReference>
<protein>
    <submittedName>
        <fullName evidence="4">Uncharacterized protein</fullName>
    </submittedName>
</protein>
<dbReference type="SUPFAM" id="SSF117281">
    <property type="entry name" value="Kelch motif"/>
    <property type="match status" value="1"/>
</dbReference>